<evidence type="ECO:0000256" key="2">
    <source>
        <dbReference type="ARBA" id="ARBA00022475"/>
    </source>
</evidence>
<evidence type="ECO:0000256" key="6">
    <source>
        <dbReference type="ARBA" id="ARBA00022989"/>
    </source>
</evidence>
<dbReference type="GO" id="GO:0016746">
    <property type="term" value="F:acyltransferase activity"/>
    <property type="evidence" value="ECO:0007669"/>
    <property type="project" value="UniProtKB-KW"/>
</dbReference>
<comment type="similarity">
    <text evidence="10">Belongs to the acyltransferase CrtO family.</text>
</comment>
<evidence type="ECO:0000256" key="3">
    <source>
        <dbReference type="ARBA" id="ARBA00022679"/>
    </source>
</evidence>
<accession>A0A212UEH9</accession>
<dbReference type="Proteomes" id="UP000198131">
    <property type="component" value="Unassembled WGS sequence"/>
</dbReference>
<dbReference type="OrthoDB" id="883215at2"/>
<dbReference type="RefSeq" id="WP_088844746.1">
    <property type="nucleotide sequence ID" value="NZ_FYEW01000002.1"/>
</dbReference>
<evidence type="ECO:0000256" key="10">
    <source>
        <dbReference type="ARBA" id="ARBA00023603"/>
    </source>
</evidence>
<evidence type="ECO:0000256" key="7">
    <source>
        <dbReference type="ARBA" id="ARBA00023136"/>
    </source>
</evidence>
<feature type="transmembrane region" description="Helical" evidence="13">
    <location>
        <begin position="131"/>
        <end position="158"/>
    </location>
</feature>
<feature type="transmembrane region" description="Helical" evidence="13">
    <location>
        <begin position="47"/>
        <end position="66"/>
    </location>
</feature>
<evidence type="ECO:0000256" key="5">
    <source>
        <dbReference type="ARBA" id="ARBA00022729"/>
    </source>
</evidence>
<keyword evidence="3" id="KW-0808">Transferase</keyword>
<reference evidence="15" key="1">
    <citation type="submission" date="2017-06" db="EMBL/GenBank/DDBJ databases">
        <authorList>
            <person name="Varghese N."/>
            <person name="Submissions S."/>
        </authorList>
    </citation>
    <scope>NUCLEOTIDE SEQUENCE [LARGE SCALE GENOMIC DNA]</scope>
    <source>
        <strain evidence="15">DSM 11116</strain>
    </source>
</reference>
<dbReference type="AlphaFoldDB" id="A0A212UEH9"/>
<keyword evidence="6 13" id="KW-1133">Transmembrane helix</keyword>
<organism evidence="14 15">
    <name type="scientific">Hymenobacter gelipurpurascens</name>
    <dbReference type="NCBI Taxonomy" id="89968"/>
    <lineage>
        <taxon>Bacteria</taxon>
        <taxon>Pseudomonadati</taxon>
        <taxon>Bacteroidota</taxon>
        <taxon>Cytophagia</taxon>
        <taxon>Cytophagales</taxon>
        <taxon>Hymenobacteraceae</taxon>
        <taxon>Hymenobacter</taxon>
    </lineage>
</organism>
<gene>
    <name evidence="14" type="ORF">SAMN06265337_3492</name>
</gene>
<keyword evidence="8" id="KW-0012">Acyltransferase</keyword>
<keyword evidence="15" id="KW-1185">Reference proteome</keyword>
<comment type="subcellular location">
    <subcellularLocation>
        <location evidence="1">Cell membrane</location>
        <topology evidence="1">Single-pass membrane protein</topology>
    </subcellularLocation>
</comment>
<keyword evidence="2" id="KW-1003">Cell membrane</keyword>
<evidence type="ECO:0000256" key="12">
    <source>
        <dbReference type="ARBA" id="ARBA00025324"/>
    </source>
</evidence>
<evidence type="ECO:0000256" key="8">
    <source>
        <dbReference type="ARBA" id="ARBA00023315"/>
    </source>
</evidence>
<sequence>MLPTGKKPAVPSAALLAFCNAVPNVFWSGLGLTPISMFCYQCMARPWLYGLLAASLLAYAIPKAWFGRWQLSHRLAAYQRLGVHFVNRFTQHGDIVHSLLRRWYPQYRHVRGRAAVPALISATYHQERFHLVGLVFFLLTTLYAAALGCAGWAGLLLLTNVAYNLYPMWLQQYIRVRLGASSCAPSPPPPRPA</sequence>
<comment type="pathway">
    <text evidence="9">Carotenoid biosynthesis; staphyloxanthin biosynthesis; staphyloxanthin from farnesyl diphosphate: step 5/5.</text>
</comment>
<evidence type="ECO:0000256" key="13">
    <source>
        <dbReference type="SAM" id="Phobius"/>
    </source>
</evidence>
<evidence type="ECO:0000256" key="4">
    <source>
        <dbReference type="ARBA" id="ARBA00022692"/>
    </source>
</evidence>
<dbReference type="EMBL" id="FYEW01000002">
    <property type="protein sequence ID" value="SNC76647.1"/>
    <property type="molecule type" value="Genomic_DNA"/>
</dbReference>
<dbReference type="Pfam" id="PF18927">
    <property type="entry name" value="CrtO"/>
    <property type="match status" value="1"/>
</dbReference>
<protein>
    <recommendedName>
        <fullName evidence="11">Glycosyl-4,4'-diaponeurosporenoate acyltransferase</fullName>
    </recommendedName>
</protein>
<comment type="function">
    <text evidence="12">Catalyzes the acylation of glycosyl-4,4'-diaponeurosporenoate, i.e. the esterification of glucose at the C6'' position with the carboxyl group of the C(15) fatty acid 12-methyltetradecanoic acid, to yield staphyloxanthin. This is the last step in the biosynthesis of this orange pigment, present in most staphylococci strains.</text>
</comment>
<keyword evidence="5" id="KW-0732">Signal</keyword>
<dbReference type="InterPro" id="IPR044021">
    <property type="entry name" value="CrtO"/>
</dbReference>
<evidence type="ECO:0000256" key="11">
    <source>
        <dbReference type="ARBA" id="ARBA00023667"/>
    </source>
</evidence>
<keyword evidence="7 13" id="KW-0472">Membrane</keyword>
<evidence type="ECO:0000313" key="14">
    <source>
        <dbReference type="EMBL" id="SNC76647.1"/>
    </source>
</evidence>
<evidence type="ECO:0000256" key="9">
    <source>
        <dbReference type="ARBA" id="ARBA00023588"/>
    </source>
</evidence>
<keyword evidence="4 13" id="KW-0812">Transmembrane</keyword>
<evidence type="ECO:0000256" key="1">
    <source>
        <dbReference type="ARBA" id="ARBA00004162"/>
    </source>
</evidence>
<proteinExistence type="inferred from homology"/>
<name>A0A212UEH9_9BACT</name>
<dbReference type="GO" id="GO:0005886">
    <property type="term" value="C:plasma membrane"/>
    <property type="evidence" value="ECO:0007669"/>
    <property type="project" value="UniProtKB-SubCell"/>
</dbReference>
<dbReference type="UniPathway" id="UPA00029">
    <property type="reaction ID" value="UER00560"/>
</dbReference>
<evidence type="ECO:0000313" key="15">
    <source>
        <dbReference type="Proteomes" id="UP000198131"/>
    </source>
</evidence>